<organism evidence="1 2">
    <name type="scientific">Methylobacterium nodulans (strain LMG 21967 / CNCM I-2342 / ORS 2060)</name>
    <dbReference type="NCBI Taxonomy" id="460265"/>
    <lineage>
        <taxon>Bacteria</taxon>
        <taxon>Pseudomonadati</taxon>
        <taxon>Pseudomonadota</taxon>
        <taxon>Alphaproteobacteria</taxon>
        <taxon>Hyphomicrobiales</taxon>
        <taxon>Methylobacteriaceae</taxon>
        <taxon>Methylobacterium</taxon>
    </lineage>
</organism>
<dbReference type="HOGENOM" id="CLU_2700526_0_0_5"/>
<reference evidence="1 2" key="1">
    <citation type="submission" date="2009-01" db="EMBL/GenBank/DDBJ databases">
        <title>Complete sequence of chromosome of Methylobacterium nodulans ORS 2060.</title>
        <authorList>
            <consortium name="US DOE Joint Genome Institute"/>
            <person name="Lucas S."/>
            <person name="Copeland A."/>
            <person name="Lapidus A."/>
            <person name="Glavina del Rio T."/>
            <person name="Dalin E."/>
            <person name="Tice H."/>
            <person name="Bruce D."/>
            <person name="Goodwin L."/>
            <person name="Pitluck S."/>
            <person name="Sims D."/>
            <person name="Brettin T."/>
            <person name="Detter J.C."/>
            <person name="Han C."/>
            <person name="Larimer F."/>
            <person name="Land M."/>
            <person name="Hauser L."/>
            <person name="Kyrpides N."/>
            <person name="Ivanova N."/>
            <person name="Marx C.J."/>
            <person name="Richardson P."/>
        </authorList>
    </citation>
    <scope>NUCLEOTIDE SEQUENCE [LARGE SCALE GENOMIC DNA]</scope>
    <source>
        <strain evidence="2">LMG 21967 / CNCM I-2342 / ORS 2060</strain>
    </source>
</reference>
<dbReference type="KEGG" id="mno:Mnod_4603"/>
<evidence type="ECO:0000313" key="2">
    <source>
        <dbReference type="Proteomes" id="UP000008207"/>
    </source>
</evidence>
<sequence length="73" mass="8164">MGFYASSRALSQVSIGVVIPTARAADVSQVLTQRAVDHLEFSTPSLWLGENSRTEPTVLFKARWYHTSLRLSR</sequence>
<dbReference type="Proteomes" id="UP000008207">
    <property type="component" value="Chromosome"/>
</dbReference>
<name>B8ID78_METNO</name>
<evidence type="ECO:0000313" key="1">
    <source>
        <dbReference type="EMBL" id="ACL59470.1"/>
    </source>
</evidence>
<proteinExistence type="predicted"/>
<protein>
    <submittedName>
        <fullName evidence="1">Uncharacterized protein</fullName>
    </submittedName>
</protein>
<dbReference type="AlphaFoldDB" id="B8ID78"/>
<gene>
    <name evidence="1" type="ordered locus">Mnod_4603</name>
</gene>
<keyword evidence="2" id="KW-1185">Reference proteome</keyword>
<dbReference type="EMBL" id="CP001349">
    <property type="protein sequence ID" value="ACL59470.1"/>
    <property type="molecule type" value="Genomic_DNA"/>
</dbReference>
<accession>B8ID78</accession>